<evidence type="ECO:0000313" key="2">
    <source>
        <dbReference type="EMBL" id="GAW25395.1"/>
    </source>
</evidence>
<reference evidence="2" key="1">
    <citation type="submission" date="2016-03" db="EMBL/GenBank/DDBJ databases">
        <title>Draft genome sequence of Rosellinia necatrix.</title>
        <authorList>
            <person name="Kanematsu S."/>
        </authorList>
    </citation>
    <scope>NUCLEOTIDE SEQUENCE [LARGE SCALE GENOMIC DNA]</scope>
    <source>
        <strain evidence="2">W97</strain>
    </source>
</reference>
<organism evidence="2">
    <name type="scientific">Rosellinia necatrix</name>
    <name type="common">White root-rot fungus</name>
    <dbReference type="NCBI Taxonomy" id="77044"/>
    <lineage>
        <taxon>Eukaryota</taxon>
        <taxon>Fungi</taxon>
        <taxon>Dikarya</taxon>
        <taxon>Ascomycota</taxon>
        <taxon>Pezizomycotina</taxon>
        <taxon>Sordariomycetes</taxon>
        <taxon>Xylariomycetidae</taxon>
        <taxon>Xylariales</taxon>
        <taxon>Xylariaceae</taxon>
        <taxon>Rosellinia</taxon>
    </lineage>
</organism>
<accession>A0A1S8A669</accession>
<sequence length="296" mass="32570">MDDDIPTSAVRPHQTHHHNMARPSEPRSSTHPQPKNYHAMFRAIREELGHAQSVRTSSGPIPIQDVATALKSLVRDQRNTSAPVVVPMSAMEPEASTASDKIFTGGITVLGAPDGAPKNPLSFMPGQVLISSSLSTSQHEQAGPRDFPASKSPEVQHPLNTHTWLSKAKIEEDTSRLGRIQRAIRCGRGVAKPDKLFNLLSKLCGYPLIMTRIGEFLEPGDILTLYTVSKDFHLFVNASLTSSVMTWIRHRDNDSAEIATFTRHKALFIPDPAKRPLADFEPGAPRDAVRMVPSIR</sequence>
<proteinExistence type="predicted"/>
<dbReference type="EMBL" id="DF977451">
    <property type="protein sequence ID" value="GAW25395.1"/>
    <property type="molecule type" value="Genomic_DNA"/>
</dbReference>
<feature type="region of interest" description="Disordered" evidence="1">
    <location>
        <begin position="134"/>
        <end position="156"/>
    </location>
</feature>
<dbReference type="AlphaFoldDB" id="A0A1S8A669"/>
<dbReference type="Proteomes" id="UP000054516">
    <property type="component" value="Unassembled WGS sequence"/>
</dbReference>
<feature type="region of interest" description="Disordered" evidence="1">
    <location>
        <begin position="1"/>
        <end position="34"/>
    </location>
</feature>
<evidence type="ECO:0000256" key="1">
    <source>
        <dbReference type="SAM" id="MobiDB-lite"/>
    </source>
</evidence>
<dbReference type="OrthoDB" id="4966at2759"/>
<dbReference type="STRING" id="77044.A0A1S8A669"/>
<keyword evidence="3" id="KW-1185">Reference proteome</keyword>
<protein>
    <submittedName>
        <fullName evidence="2">Putative GPI-anchor transamidase</fullName>
    </submittedName>
</protein>
<name>A0A1S8A669_ROSNE</name>
<gene>
    <name evidence="2" type="ORF">SAMD00023353_0600070</name>
</gene>
<evidence type="ECO:0000313" key="3">
    <source>
        <dbReference type="Proteomes" id="UP000054516"/>
    </source>
</evidence>